<reference evidence="1" key="1">
    <citation type="submission" date="2021-01" db="EMBL/GenBank/DDBJ databases">
        <authorList>
            <consortium name="Genoscope - CEA"/>
            <person name="William W."/>
        </authorList>
    </citation>
    <scope>NUCLEOTIDE SEQUENCE</scope>
</reference>
<accession>A0A8S1VBA4</accession>
<dbReference type="Proteomes" id="UP000683925">
    <property type="component" value="Unassembled WGS sequence"/>
</dbReference>
<keyword evidence="2" id="KW-1185">Reference proteome</keyword>
<name>A0A8S1VBA4_PAROT</name>
<comment type="caution">
    <text evidence="1">The sequence shown here is derived from an EMBL/GenBank/DDBJ whole genome shotgun (WGS) entry which is preliminary data.</text>
</comment>
<dbReference type="EMBL" id="CAJJDP010000062">
    <property type="protein sequence ID" value="CAD8174147.1"/>
    <property type="molecule type" value="Genomic_DNA"/>
</dbReference>
<organism evidence="1 2">
    <name type="scientific">Paramecium octaurelia</name>
    <dbReference type="NCBI Taxonomy" id="43137"/>
    <lineage>
        <taxon>Eukaryota</taxon>
        <taxon>Sar</taxon>
        <taxon>Alveolata</taxon>
        <taxon>Ciliophora</taxon>
        <taxon>Intramacronucleata</taxon>
        <taxon>Oligohymenophorea</taxon>
        <taxon>Peniculida</taxon>
        <taxon>Parameciidae</taxon>
        <taxon>Paramecium</taxon>
    </lineage>
</organism>
<dbReference type="AlphaFoldDB" id="A0A8S1VBA4"/>
<proteinExistence type="predicted"/>
<protein>
    <submittedName>
        <fullName evidence="1">Uncharacterized protein</fullName>
    </submittedName>
</protein>
<evidence type="ECO:0000313" key="2">
    <source>
        <dbReference type="Proteomes" id="UP000683925"/>
    </source>
</evidence>
<sequence>MKFRKALRNQVTFRNVKEGFINEYELDFSDTEIFYLLIMVTKNHILQENIKQNQQLLVKNERLCVNSQDFNKKLKNQSYIQIYLEQFCQTSLKNTINYIIKYQLQKLQINSTSRTQRSEGVQELFIGITCKIYSKSNKKYISRCVSEPQRYRKIKLIKTKRRINDLRHQEQHIQGLSIIDLKNLSQLSQCLF</sequence>
<gene>
    <name evidence="1" type="ORF">POCTA_138.1.T0630131</name>
</gene>
<evidence type="ECO:0000313" key="1">
    <source>
        <dbReference type="EMBL" id="CAD8174147.1"/>
    </source>
</evidence>